<dbReference type="FunFam" id="1.20.920.10:FF:000050">
    <property type="entry name" value="Transcription factor GTE4"/>
    <property type="match status" value="1"/>
</dbReference>
<feature type="compositionally biased region" description="Polar residues" evidence="9">
    <location>
        <begin position="145"/>
        <end position="162"/>
    </location>
</feature>
<evidence type="ECO:0000259" key="11">
    <source>
        <dbReference type="PROSITE" id="PS51525"/>
    </source>
</evidence>
<protein>
    <submittedName>
        <fullName evidence="12">Transcription factor GTE8</fullName>
    </submittedName>
</protein>
<dbReference type="PRINTS" id="PR00503">
    <property type="entry name" value="BROMODOMAIN"/>
</dbReference>
<dbReference type="InterPro" id="IPR037377">
    <property type="entry name" value="GTE_bromo"/>
</dbReference>
<keyword evidence="13" id="KW-1185">Reference proteome</keyword>
<dbReference type="InterPro" id="IPR038336">
    <property type="entry name" value="NET_sf"/>
</dbReference>
<gene>
    <name evidence="12" type="ORF">V5N11_022557</name>
</gene>
<keyword evidence="3" id="KW-0805">Transcription regulation</keyword>
<evidence type="ECO:0000256" key="7">
    <source>
        <dbReference type="ARBA" id="ARBA00023242"/>
    </source>
</evidence>
<feature type="compositionally biased region" description="Polar residues" evidence="9">
    <location>
        <begin position="30"/>
        <end position="42"/>
    </location>
</feature>
<dbReference type="PROSITE" id="PS50014">
    <property type="entry name" value="BROMODOMAIN_2"/>
    <property type="match status" value="1"/>
</dbReference>
<evidence type="ECO:0000256" key="9">
    <source>
        <dbReference type="SAM" id="MobiDB-lite"/>
    </source>
</evidence>
<dbReference type="Gene3D" id="1.20.1270.220">
    <property type="match status" value="1"/>
</dbReference>
<dbReference type="FunFam" id="1.20.1270.220:FF:000003">
    <property type="entry name" value="Global transcription factor group E8"/>
    <property type="match status" value="1"/>
</dbReference>
<feature type="region of interest" description="Disordered" evidence="9">
    <location>
        <begin position="491"/>
        <end position="532"/>
    </location>
</feature>
<keyword evidence="4" id="KW-0175">Coiled coil</keyword>
<feature type="compositionally biased region" description="Basic and acidic residues" evidence="9">
    <location>
        <begin position="710"/>
        <end position="720"/>
    </location>
</feature>
<dbReference type="Proteomes" id="UP001558713">
    <property type="component" value="Unassembled WGS sequence"/>
</dbReference>
<evidence type="ECO:0000256" key="5">
    <source>
        <dbReference type="ARBA" id="ARBA00023117"/>
    </source>
</evidence>
<dbReference type="SMART" id="SM00297">
    <property type="entry name" value="BROMO"/>
    <property type="match status" value="1"/>
</dbReference>
<keyword evidence="2" id="KW-0597">Phosphoprotein</keyword>
<feature type="compositionally biased region" description="Polar residues" evidence="9">
    <location>
        <begin position="416"/>
        <end position="425"/>
    </location>
</feature>
<feature type="region of interest" description="Disordered" evidence="9">
    <location>
        <begin position="118"/>
        <end position="170"/>
    </location>
</feature>
<evidence type="ECO:0000313" key="13">
    <source>
        <dbReference type="Proteomes" id="UP001558713"/>
    </source>
</evidence>
<reference evidence="12 13" key="1">
    <citation type="submission" date="2024-04" db="EMBL/GenBank/DDBJ databases">
        <title>Genome assembly C_amara_ONT_v2.</title>
        <authorList>
            <person name="Yant L."/>
            <person name="Moore C."/>
            <person name="Slenker M."/>
        </authorList>
    </citation>
    <scope>NUCLEOTIDE SEQUENCE [LARGE SCALE GENOMIC DNA]</scope>
    <source>
        <tissue evidence="12">Leaf</tissue>
    </source>
</reference>
<dbReference type="InterPro" id="IPR027353">
    <property type="entry name" value="NET_dom"/>
</dbReference>
<name>A0ABD1A2M0_CARAN</name>
<dbReference type="PANTHER" id="PTHR46136">
    <property type="entry name" value="TRANSCRIPTION FACTOR GTE8"/>
    <property type="match status" value="1"/>
</dbReference>
<comment type="caution">
    <text evidence="12">The sequence shown here is derived from an EMBL/GenBank/DDBJ whole genome shotgun (WGS) entry which is preliminary data.</text>
</comment>
<feature type="compositionally biased region" description="Polar residues" evidence="9">
    <location>
        <begin position="649"/>
        <end position="663"/>
    </location>
</feature>
<evidence type="ECO:0000256" key="3">
    <source>
        <dbReference type="ARBA" id="ARBA00023015"/>
    </source>
</evidence>
<comment type="subcellular location">
    <subcellularLocation>
        <location evidence="1">Nucleus</location>
    </subcellularLocation>
</comment>
<feature type="domain" description="Bromo" evidence="10">
    <location>
        <begin position="188"/>
        <end position="260"/>
    </location>
</feature>
<feature type="compositionally biased region" description="Acidic residues" evidence="9">
    <location>
        <begin position="695"/>
        <end position="704"/>
    </location>
</feature>
<feature type="region of interest" description="Disordered" evidence="9">
    <location>
        <begin position="647"/>
        <end position="769"/>
    </location>
</feature>
<evidence type="ECO:0000256" key="6">
    <source>
        <dbReference type="ARBA" id="ARBA00023163"/>
    </source>
</evidence>
<feature type="region of interest" description="Disordered" evidence="9">
    <location>
        <begin position="413"/>
        <end position="461"/>
    </location>
</feature>
<keyword evidence="5 8" id="KW-0103">Bromodomain</keyword>
<dbReference type="Gene3D" id="1.20.920.10">
    <property type="entry name" value="Bromodomain-like"/>
    <property type="match status" value="1"/>
</dbReference>
<sequence>MVESAAFPGGYYRNTFEAPEESEGSGSSAQIDTEVTASENSSTPARKCIMLNSNDEDPYGVQRQVISLYNMSISERRDLIYRLKLELEQTKIVLKNAELQLLNPASLSSTSDRVGFSTAQKLSSRVNNSKKPSDFAMGPGKKVRQQTGTSRGWNRGSSGKFQSSKESKASTPNITLMKQCDTLLKKLWAHPHSWVFQAPVDVVKLNLPDYLTIIKHPMDLGTVKKNLASGVYSSPHEFATDVRLTFTNAMTYNPPGHDVHIMGDILSKLFEARWTTIEKKLPACSMQTFSAITLEPNEERKAAISVPPAKKRKMASPIRVSVPEPVKPLMTAEERHRLGRQLESLLEELPAQIIDFLKKHSSNGGEIAEDEIEIDIDVLSDEVLFTLQDLLDEYVQNKEAKQSNVQPCEIELLNESGPSNSSIQRGNDFADEYVGGNEPPISGSSSDSEFGSSEDQSDDAKPMIEEDASKMPEIANSEAQRDEDARINDHFEGTQSTGAPEQMDICSQQKPSSDESDGQHEGNILETPASSEKRYRAALLKSRFADIILKAREKTLPQNGNKGDPERLRKEREELELQKKKERARLQAEAKAAEDARRQAEAEAAAEAAAEAKRKRELEREAARQALLKMEKTVEINENSRFLEDLEMLSSSAPEQLPSSADETSPERPLDALGSFNLRGRSNPLEQLGLYMKQDDDDDEEEPEAPAVPKPDETSSERPLDALGSFNLNGSNPLEQLGLYMKQDDDEEEEHEAPAVPNLANDVEEGEID</sequence>
<dbReference type="EMBL" id="JBANAX010000679">
    <property type="protein sequence ID" value="KAL1197984.1"/>
    <property type="molecule type" value="Genomic_DNA"/>
</dbReference>
<evidence type="ECO:0000256" key="2">
    <source>
        <dbReference type="ARBA" id="ARBA00022553"/>
    </source>
</evidence>
<keyword evidence="6" id="KW-0804">Transcription</keyword>
<evidence type="ECO:0000256" key="4">
    <source>
        <dbReference type="ARBA" id="ARBA00023054"/>
    </source>
</evidence>
<organism evidence="12 13">
    <name type="scientific">Cardamine amara subsp. amara</name>
    <dbReference type="NCBI Taxonomy" id="228776"/>
    <lineage>
        <taxon>Eukaryota</taxon>
        <taxon>Viridiplantae</taxon>
        <taxon>Streptophyta</taxon>
        <taxon>Embryophyta</taxon>
        <taxon>Tracheophyta</taxon>
        <taxon>Spermatophyta</taxon>
        <taxon>Magnoliopsida</taxon>
        <taxon>eudicotyledons</taxon>
        <taxon>Gunneridae</taxon>
        <taxon>Pentapetalae</taxon>
        <taxon>rosids</taxon>
        <taxon>malvids</taxon>
        <taxon>Brassicales</taxon>
        <taxon>Brassicaceae</taxon>
        <taxon>Cardamineae</taxon>
        <taxon>Cardamine</taxon>
    </lineage>
</organism>
<feature type="region of interest" description="Disordered" evidence="9">
    <location>
        <begin position="1"/>
        <end position="42"/>
    </location>
</feature>
<dbReference type="Pfam" id="PF00439">
    <property type="entry name" value="Bromodomain"/>
    <property type="match status" value="1"/>
</dbReference>
<evidence type="ECO:0000259" key="10">
    <source>
        <dbReference type="PROSITE" id="PS50014"/>
    </source>
</evidence>
<dbReference type="InterPro" id="IPR001487">
    <property type="entry name" value="Bromodomain"/>
</dbReference>
<keyword evidence="7" id="KW-0539">Nucleus</keyword>
<feature type="compositionally biased region" description="Basic and acidic residues" evidence="9">
    <location>
        <begin position="610"/>
        <end position="619"/>
    </location>
</feature>
<dbReference type="SUPFAM" id="SSF47370">
    <property type="entry name" value="Bromodomain"/>
    <property type="match status" value="1"/>
</dbReference>
<dbReference type="PROSITE" id="PS51525">
    <property type="entry name" value="NET"/>
    <property type="match status" value="1"/>
</dbReference>
<dbReference type="PANTHER" id="PTHR46136:SF32">
    <property type="entry name" value="TRANSCRIPTION FACTOR GTE8"/>
    <property type="match status" value="1"/>
</dbReference>
<feature type="region of interest" description="Disordered" evidence="9">
    <location>
        <begin position="553"/>
        <end position="619"/>
    </location>
</feature>
<evidence type="ECO:0000256" key="8">
    <source>
        <dbReference type="PROSITE-ProRule" id="PRU00035"/>
    </source>
</evidence>
<feature type="compositionally biased region" description="Polar residues" evidence="9">
    <location>
        <begin position="118"/>
        <end position="130"/>
    </location>
</feature>
<accession>A0ABD1A2M0</accession>
<dbReference type="Pfam" id="PF17035">
    <property type="entry name" value="BET"/>
    <property type="match status" value="1"/>
</dbReference>
<dbReference type="InterPro" id="IPR036427">
    <property type="entry name" value="Bromodomain-like_sf"/>
</dbReference>
<feature type="compositionally biased region" description="Basic and acidic residues" evidence="9">
    <location>
        <begin position="563"/>
        <end position="601"/>
    </location>
</feature>
<feature type="compositionally biased region" description="Polar residues" evidence="9">
    <location>
        <begin position="493"/>
        <end position="511"/>
    </location>
</feature>
<proteinExistence type="predicted"/>
<evidence type="ECO:0000313" key="12">
    <source>
        <dbReference type="EMBL" id="KAL1197984.1"/>
    </source>
</evidence>
<evidence type="ECO:0000256" key="1">
    <source>
        <dbReference type="ARBA" id="ARBA00004123"/>
    </source>
</evidence>
<dbReference type="AlphaFoldDB" id="A0ABD1A2M0"/>
<dbReference type="GO" id="GO:0005634">
    <property type="term" value="C:nucleus"/>
    <property type="evidence" value="ECO:0007669"/>
    <property type="project" value="UniProtKB-SubCell"/>
</dbReference>
<dbReference type="InterPro" id="IPR052442">
    <property type="entry name" value="Env_Response_Regulator"/>
</dbReference>
<feature type="compositionally biased region" description="Low complexity" evidence="9">
    <location>
        <begin position="442"/>
        <end position="454"/>
    </location>
</feature>
<feature type="domain" description="NET" evidence="11">
    <location>
        <begin position="320"/>
        <end position="402"/>
    </location>
</feature>
<dbReference type="CDD" id="cd05506">
    <property type="entry name" value="Bromo_plant1"/>
    <property type="match status" value="1"/>
</dbReference>